<name>K2RQ03_MACPH</name>
<dbReference type="InParanoid" id="K2RQ03"/>
<proteinExistence type="predicted"/>
<protein>
    <submittedName>
        <fullName evidence="1">Uncharacterized protein</fullName>
    </submittedName>
</protein>
<dbReference type="AlphaFoldDB" id="K2RQ03"/>
<organism evidence="1 2">
    <name type="scientific">Macrophomina phaseolina (strain MS6)</name>
    <name type="common">Charcoal rot fungus</name>
    <dbReference type="NCBI Taxonomy" id="1126212"/>
    <lineage>
        <taxon>Eukaryota</taxon>
        <taxon>Fungi</taxon>
        <taxon>Dikarya</taxon>
        <taxon>Ascomycota</taxon>
        <taxon>Pezizomycotina</taxon>
        <taxon>Dothideomycetes</taxon>
        <taxon>Dothideomycetes incertae sedis</taxon>
        <taxon>Botryosphaeriales</taxon>
        <taxon>Botryosphaeriaceae</taxon>
        <taxon>Macrophomina</taxon>
    </lineage>
</organism>
<reference evidence="1 2" key="1">
    <citation type="journal article" date="2012" name="BMC Genomics">
        <title>Tools to kill: Genome of one of the most destructive plant pathogenic fungi Macrophomina phaseolina.</title>
        <authorList>
            <person name="Islam M.S."/>
            <person name="Haque M.S."/>
            <person name="Islam M.M."/>
            <person name="Emdad E.M."/>
            <person name="Halim A."/>
            <person name="Hossen Q.M.M."/>
            <person name="Hossain M.Z."/>
            <person name="Ahmed B."/>
            <person name="Rahim S."/>
            <person name="Rahman M.S."/>
            <person name="Alam M.M."/>
            <person name="Hou S."/>
            <person name="Wan X."/>
            <person name="Saito J.A."/>
            <person name="Alam M."/>
        </authorList>
    </citation>
    <scope>NUCLEOTIDE SEQUENCE [LARGE SCALE GENOMIC DNA]</scope>
    <source>
        <strain evidence="1 2">MS6</strain>
    </source>
</reference>
<sequence>MDFGSCAVDAVGEFGVVWDDAAGHVVTAGLDGPAVVNVHVLIAGILSGICSGECLVQVRREWITLKPSSMNLSAAVRNLSSLMLHANSFQEFQPRAGSLPTPLGRTRADVRERQASGAKIFEAMALLLAGTESLFPLASELYRDFLSYAYTPIFCCLCLKSARPSWMLPVWQHW</sequence>
<evidence type="ECO:0000313" key="1">
    <source>
        <dbReference type="EMBL" id="EKG12289.1"/>
    </source>
</evidence>
<dbReference type="HOGENOM" id="CLU_1540352_0_0_1"/>
<dbReference type="EMBL" id="AHHD01000453">
    <property type="protein sequence ID" value="EKG12289.1"/>
    <property type="molecule type" value="Genomic_DNA"/>
</dbReference>
<comment type="caution">
    <text evidence="1">The sequence shown here is derived from an EMBL/GenBank/DDBJ whole genome shotgun (WGS) entry which is preliminary data.</text>
</comment>
<accession>K2RQ03</accession>
<dbReference type="Proteomes" id="UP000007129">
    <property type="component" value="Unassembled WGS sequence"/>
</dbReference>
<dbReference type="VEuPathDB" id="FungiDB:MPH_10594"/>
<gene>
    <name evidence="1" type="ORF">MPH_10594</name>
</gene>
<evidence type="ECO:0000313" key="2">
    <source>
        <dbReference type="Proteomes" id="UP000007129"/>
    </source>
</evidence>